<name>A0ACB8ZDF0_9ASTR</name>
<sequence length="394" mass="44549">MEGESSRMEKTGVLNFKVGQVAEMRTFETGFRGAWFRCKIHDLMLKENKILLEYFDYDLEEISWVEIYQGPPFGRKTKHIKKQLMVRPQYPVLYHKNEMPPVISETCVIYGTWKVGNMVDWFKDDCFWSARIVKELSDDKVQIELPMPPSGEGKEGEEGKHEAFCKDLRPSLDWSETKGWTFATTEGQTPCDAQLIFPTEQGMDLEVQHDAAASSPVNASSTTRTSVEGDRERDNEKNVKLDLDVEHAVAKAAGSSVNAYSSARIPAEGDKNDKSVKADFEVDQHAVATTAGSPVNASSSTRIPTEGDRDRDRESEQNETNVKVNFDLLVESSESSSSLRVGKRKAEERRELNIMHEDTLEAAIIDLEELVNKVEWLQRLLHNDATTSSTWKFA</sequence>
<dbReference type="EMBL" id="CM042043">
    <property type="protein sequence ID" value="KAI3695638.1"/>
    <property type="molecule type" value="Genomic_DNA"/>
</dbReference>
<accession>A0ACB8ZDF0</accession>
<comment type="caution">
    <text evidence="1">The sequence shown here is derived from an EMBL/GenBank/DDBJ whole genome shotgun (WGS) entry which is preliminary data.</text>
</comment>
<evidence type="ECO:0000313" key="1">
    <source>
        <dbReference type="EMBL" id="KAI3695638.1"/>
    </source>
</evidence>
<keyword evidence="2" id="KW-1185">Reference proteome</keyword>
<organism evidence="1 2">
    <name type="scientific">Smallanthus sonchifolius</name>
    <dbReference type="NCBI Taxonomy" id="185202"/>
    <lineage>
        <taxon>Eukaryota</taxon>
        <taxon>Viridiplantae</taxon>
        <taxon>Streptophyta</taxon>
        <taxon>Embryophyta</taxon>
        <taxon>Tracheophyta</taxon>
        <taxon>Spermatophyta</taxon>
        <taxon>Magnoliopsida</taxon>
        <taxon>eudicotyledons</taxon>
        <taxon>Gunneridae</taxon>
        <taxon>Pentapetalae</taxon>
        <taxon>asterids</taxon>
        <taxon>campanulids</taxon>
        <taxon>Asterales</taxon>
        <taxon>Asteraceae</taxon>
        <taxon>Asteroideae</taxon>
        <taxon>Heliantheae alliance</taxon>
        <taxon>Millerieae</taxon>
        <taxon>Smallanthus</taxon>
    </lineage>
</organism>
<gene>
    <name evidence="1" type="ORF">L1987_78637</name>
</gene>
<evidence type="ECO:0000313" key="2">
    <source>
        <dbReference type="Proteomes" id="UP001056120"/>
    </source>
</evidence>
<reference evidence="1 2" key="2">
    <citation type="journal article" date="2022" name="Mol. Ecol. Resour.">
        <title>The genomes of chicory, endive, great burdock and yacon provide insights into Asteraceae paleo-polyploidization history and plant inulin production.</title>
        <authorList>
            <person name="Fan W."/>
            <person name="Wang S."/>
            <person name="Wang H."/>
            <person name="Wang A."/>
            <person name="Jiang F."/>
            <person name="Liu H."/>
            <person name="Zhao H."/>
            <person name="Xu D."/>
            <person name="Zhang Y."/>
        </authorList>
    </citation>
    <scope>NUCLEOTIDE SEQUENCE [LARGE SCALE GENOMIC DNA]</scope>
    <source>
        <strain evidence="2">cv. Yunnan</strain>
        <tissue evidence="1">Leaves</tissue>
    </source>
</reference>
<protein>
    <submittedName>
        <fullName evidence="1">Uncharacterized protein</fullName>
    </submittedName>
</protein>
<proteinExistence type="predicted"/>
<dbReference type="Proteomes" id="UP001056120">
    <property type="component" value="Linkage Group LG26"/>
</dbReference>
<reference evidence="2" key="1">
    <citation type="journal article" date="2022" name="Mol. Ecol. Resour.">
        <title>The genomes of chicory, endive, great burdock and yacon provide insights into Asteraceae palaeo-polyploidization history and plant inulin production.</title>
        <authorList>
            <person name="Fan W."/>
            <person name="Wang S."/>
            <person name="Wang H."/>
            <person name="Wang A."/>
            <person name="Jiang F."/>
            <person name="Liu H."/>
            <person name="Zhao H."/>
            <person name="Xu D."/>
            <person name="Zhang Y."/>
        </authorList>
    </citation>
    <scope>NUCLEOTIDE SEQUENCE [LARGE SCALE GENOMIC DNA]</scope>
    <source>
        <strain evidence="2">cv. Yunnan</strain>
    </source>
</reference>